<keyword evidence="2" id="KW-0808">Transferase</keyword>
<dbReference type="PANTHER" id="PTHR44329">
    <property type="entry name" value="SERINE/THREONINE-PROTEIN KINASE TNNI3K-RELATED"/>
    <property type="match status" value="1"/>
</dbReference>
<evidence type="ECO:0000313" key="3">
    <source>
        <dbReference type="Proteomes" id="UP000439903"/>
    </source>
</evidence>
<keyword evidence="2" id="KW-0418">Kinase</keyword>
<dbReference type="GO" id="GO:0004674">
    <property type="term" value="F:protein serine/threonine kinase activity"/>
    <property type="evidence" value="ECO:0007669"/>
    <property type="project" value="TreeGrafter"/>
</dbReference>
<dbReference type="EMBL" id="WTPW01002017">
    <property type="protein sequence ID" value="KAF0401850.1"/>
    <property type="molecule type" value="Genomic_DNA"/>
</dbReference>
<proteinExistence type="predicted"/>
<dbReference type="InterPro" id="IPR011009">
    <property type="entry name" value="Kinase-like_dom_sf"/>
</dbReference>
<dbReference type="Gene3D" id="1.10.510.10">
    <property type="entry name" value="Transferase(Phosphotransferase) domain 1"/>
    <property type="match status" value="1"/>
</dbReference>
<organism evidence="2 3">
    <name type="scientific">Gigaspora margarita</name>
    <dbReference type="NCBI Taxonomy" id="4874"/>
    <lineage>
        <taxon>Eukaryota</taxon>
        <taxon>Fungi</taxon>
        <taxon>Fungi incertae sedis</taxon>
        <taxon>Mucoromycota</taxon>
        <taxon>Glomeromycotina</taxon>
        <taxon>Glomeromycetes</taxon>
        <taxon>Diversisporales</taxon>
        <taxon>Gigasporaceae</taxon>
        <taxon>Gigaspora</taxon>
    </lineage>
</organism>
<dbReference type="AlphaFoldDB" id="A0A8H3X2D3"/>
<protein>
    <submittedName>
        <fullName evidence="2">Kinase-like protein</fullName>
    </submittedName>
</protein>
<dbReference type="Proteomes" id="UP000439903">
    <property type="component" value="Unassembled WGS sequence"/>
</dbReference>
<evidence type="ECO:0000259" key="1">
    <source>
        <dbReference type="PROSITE" id="PS50011"/>
    </source>
</evidence>
<sequence>MLIRYYLINRPKGYYGVILYFANDGNLREYLNQNLKLSWAEKLCMATEITQGLNSLHFHNIIHRDLHSKNILIHQGNALVADFGLAKKINESQNHDIHGISAYTEPQFILNGLNHRNKKHDIYSLGIVLWEISSGKLPFKDIEDQKCILSIIRETREVPVEDAPIEYK</sequence>
<dbReference type="Pfam" id="PF00069">
    <property type="entry name" value="Pkinase"/>
    <property type="match status" value="1"/>
</dbReference>
<gene>
    <name evidence="2" type="ORF">F8M41_009430</name>
</gene>
<reference evidence="2 3" key="1">
    <citation type="journal article" date="2019" name="Environ. Microbiol.">
        <title>At the nexus of three kingdoms: the genome of the mycorrhizal fungus Gigaspora margarita provides insights into plant, endobacterial and fungal interactions.</title>
        <authorList>
            <person name="Venice F."/>
            <person name="Ghignone S."/>
            <person name="Salvioli di Fossalunga A."/>
            <person name="Amselem J."/>
            <person name="Novero M."/>
            <person name="Xianan X."/>
            <person name="Sedzielewska Toro K."/>
            <person name="Morin E."/>
            <person name="Lipzen A."/>
            <person name="Grigoriev I.V."/>
            <person name="Henrissat B."/>
            <person name="Martin F.M."/>
            <person name="Bonfante P."/>
        </authorList>
    </citation>
    <scope>NUCLEOTIDE SEQUENCE [LARGE SCALE GENOMIC DNA]</scope>
    <source>
        <strain evidence="2 3">BEG34</strain>
    </source>
</reference>
<comment type="caution">
    <text evidence="2">The sequence shown here is derived from an EMBL/GenBank/DDBJ whole genome shotgun (WGS) entry which is preliminary data.</text>
</comment>
<dbReference type="GO" id="GO:0005524">
    <property type="term" value="F:ATP binding"/>
    <property type="evidence" value="ECO:0007669"/>
    <property type="project" value="InterPro"/>
</dbReference>
<dbReference type="OrthoDB" id="6718656at2759"/>
<feature type="domain" description="Protein kinase" evidence="1">
    <location>
        <begin position="1"/>
        <end position="168"/>
    </location>
</feature>
<dbReference type="PROSITE" id="PS50011">
    <property type="entry name" value="PROTEIN_KINASE_DOM"/>
    <property type="match status" value="1"/>
</dbReference>
<dbReference type="InterPro" id="IPR051681">
    <property type="entry name" value="Ser/Thr_Kinases-Pseudokinases"/>
</dbReference>
<name>A0A8H3X2D3_GIGMA</name>
<keyword evidence="3" id="KW-1185">Reference proteome</keyword>
<evidence type="ECO:0000313" key="2">
    <source>
        <dbReference type="EMBL" id="KAF0401850.1"/>
    </source>
</evidence>
<dbReference type="InterPro" id="IPR000719">
    <property type="entry name" value="Prot_kinase_dom"/>
</dbReference>
<accession>A0A8H3X2D3</accession>
<dbReference type="SUPFAM" id="SSF56112">
    <property type="entry name" value="Protein kinase-like (PK-like)"/>
    <property type="match status" value="1"/>
</dbReference>